<dbReference type="AlphaFoldDB" id="A0AA35RVE7"/>
<keyword evidence="2" id="KW-1185">Reference proteome</keyword>
<dbReference type="EMBL" id="CASHTH010001687">
    <property type="protein sequence ID" value="CAI8018404.1"/>
    <property type="molecule type" value="Genomic_DNA"/>
</dbReference>
<organism evidence="1 2">
    <name type="scientific">Geodia barretti</name>
    <name type="common">Barrett's horny sponge</name>
    <dbReference type="NCBI Taxonomy" id="519541"/>
    <lineage>
        <taxon>Eukaryota</taxon>
        <taxon>Metazoa</taxon>
        <taxon>Porifera</taxon>
        <taxon>Demospongiae</taxon>
        <taxon>Heteroscleromorpha</taxon>
        <taxon>Tetractinellida</taxon>
        <taxon>Astrophorina</taxon>
        <taxon>Geodiidae</taxon>
        <taxon>Geodia</taxon>
    </lineage>
</organism>
<reference evidence="1" key="1">
    <citation type="submission" date="2023-03" db="EMBL/GenBank/DDBJ databases">
        <authorList>
            <person name="Steffen K."/>
            <person name="Cardenas P."/>
        </authorList>
    </citation>
    <scope>NUCLEOTIDE SEQUENCE</scope>
</reference>
<evidence type="ECO:0000313" key="1">
    <source>
        <dbReference type="EMBL" id="CAI8018404.1"/>
    </source>
</evidence>
<name>A0AA35RVE7_GEOBA</name>
<protein>
    <submittedName>
        <fullName evidence="1">Uncharacterized protein</fullName>
    </submittedName>
</protein>
<evidence type="ECO:0000313" key="2">
    <source>
        <dbReference type="Proteomes" id="UP001174909"/>
    </source>
</evidence>
<gene>
    <name evidence="1" type="ORF">GBAR_LOCUS11164</name>
</gene>
<proteinExistence type="predicted"/>
<sequence>MGLPHSRHKSEGIVAAVGNAARFLEPMAASSLEFDDLRCSTLDVVERAFDCLTEANGVGPTGASVILTVLNPQLFVSWGADIRNAYFPEDRPKGATYSQFLTVMRMAALSVAADARSQHGIDDPAGALSSQLGIDPPFSLAKFVDEYNWVTLEREMAFQPGAVVAA</sequence>
<dbReference type="Proteomes" id="UP001174909">
    <property type="component" value="Unassembled WGS sequence"/>
</dbReference>
<comment type="caution">
    <text evidence="1">The sequence shown here is derived from an EMBL/GenBank/DDBJ whole genome shotgun (WGS) entry which is preliminary data.</text>
</comment>
<accession>A0AA35RVE7</accession>